<proteinExistence type="predicted"/>
<evidence type="ECO:0000313" key="1">
    <source>
        <dbReference type="EMBL" id="GAA3874152.1"/>
    </source>
</evidence>
<dbReference type="InterPro" id="IPR036291">
    <property type="entry name" value="NAD(P)-bd_dom_sf"/>
</dbReference>
<evidence type="ECO:0000313" key="2">
    <source>
        <dbReference type="Proteomes" id="UP001399917"/>
    </source>
</evidence>
<dbReference type="SUPFAM" id="SSF51735">
    <property type="entry name" value="NAD(P)-binding Rossmann-fold domains"/>
    <property type="match status" value="1"/>
</dbReference>
<dbReference type="PANTHER" id="PTHR14097">
    <property type="entry name" value="OXIDOREDUCTASE HTATIP2"/>
    <property type="match status" value="1"/>
</dbReference>
<sequence length="222" mass="24181">MKILIFGATGMVGLGVLRECLLADDVTSVTTIGRTPLGQTHAKLHDITTPDLFALDAQMLDGFDACYFCLGALSGQMSEAAYTKLTYDLTLDIATKLATLNPAMTFVYVSGIGTDSSEQGKTMWARVKGRTENALRALPFKGVYLFRPGAILSLNGEQSKTKIYRRVYSVIGWLLRLLRPVARGYVLTSTEVGTAMLHVTRAGWSPQVMEPRDIQRAAAAAR</sequence>
<dbReference type="RefSeq" id="WP_344847583.1">
    <property type="nucleotide sequence ID" value="NZ_BAABDF010000007.1"/>
</dbReference>
<accession>A0ABP7KFJ6</accession>
<reference evidence="2" key="1">
    <citation type="journal article" date="2019" name="Int. J. Syst. Evol. Microbiol.">
        <title>The Global Catalogue of Microorganisms (GCM) 10K type strain sequencing project: providing services to taxonomists for standard genome sequencing and annotation.</title>
        <authorList>
            <consortium name="The Broad Institute Genomics Platform"/>
            <consortium name="The Broad Institute Genome Sequencing Center for Infectious Disease"/>
            <person name="Wu L."/>
            <person name="Ma J."/>
        </authorList>
    </citation>
    <scope>NUCLEOTIDE SEQUENCE [LARGE SCALE GENOMIC DNA]</scope>
    <source>
        <strain evidence="2">JCM 17190</strain>
    </source>
</reference>
<dbReference type="Gene3D" id="3.40.50.720">
    <property type="entry name" value="NAD(P)-binding Rossmann-like Domain"/>
    <property type="match status" value="1"/>
</dbReference>
<dbReference type="EMBL" id="BAABDF010000007">
    <property type="protein sequence ID" value="GAA3874152.1"/>
    <property type="molecule type" value="Genomic_DNA"/>
</dbReference>
<comment type="caution">
    <text evidence="1">The sequence shown here is derived from an EMBL/GenBank/DDBJ whole genome shotgun (WGS) entry which is preliminary data.</text>
</comment>
<gene>
    <name evidence="1" type="ORF">GCM10022404_25060</name>
</gene>
<keyword evidence="2" id="KW-1185">Reference proteome</keyword>
<organism evidence="1 2">
    <name type="scientific">Celeribacter arenosi</name>
    <dbReference type="NCBI Taxonomy" id="792649"/>
    <lineage>
        <taxon>Bacteria</taxon>
        <taxon>Pseudomonadati</taxon>
        <taxon>Pseudomonadota</taxon>
        <taxon>Alphaproteobacteria</taxon>
        <taxon>Rhodobacterales</taxon>
        <taxon>Roseobacteraceae</taxon>
        <taxon>Celeribacter</taxon>
    </lineage>
</organism>
<protein>
    <submittedName>
        <fullName evidence="1">Epimerase</fullName>
    </submittedName>
</protein>
<dbReference type="PANTHER" id="PTHR14097:SF8">
    <property type="entry name" value="NAD(P)-BINDING DOMAIN-CONTAINING PROTEIN"/>
    <property type="match status" value="1"/>
</dbReference>
<name>A0ABP7KFJ6_9RHOB</name>
<dbReference type="Proteomes" id="UP001399917">
    <property type="component" value="Unassembled WGS sequence"/>
</dbReference>